<dbReference type="InterPro" id="IPR002575">
    <property type="entry name" value="Aminoglycoside_PTrfase"/>
</dbReference>
<protein>
    <submittedName>
        <fullName evidence="2">Aminoglycoside phosphotransferase family protein</fullName>
    </submittedName>
</protein>
<dbReference type="SUPFAM" id="SSF56112">
    <property type="entry name" value="Protein kinase-like (PK-like)"/>
    <property type="match status" value="1"/>
</dbReference>
<proteinExistence type="predicted"/>
<reference evidence="2 3" key="1">
    <citation type="submission" date="2019-08" db="EMBL/GenBank/DDBJ databases">
        <authorList>
            <person name="Chen S.-C."/>
            <person name="Lai M.-C."/>
            <person name="You Y.-T."/>
        </authorList>
    </citation>
    <scope>NUCLEOTIDE SEQUENCE [LARGE SCALE GENOMIC DNA]</scope>
    <source>
        <strain evidence="2 3">P2F9704a</strain>
    </source>
</reference>
<feature type="domain" description="Aminoglycoside phosphotransferase" evidence="1">
    <location>
        <begin position="42"/>
        <end position="274"/>
    </location>
</feature>
<dbReference type="InterPro" id="IPR011009">
    <property type="entry name" value="Kinase-like_dom_sf"/>
</dbReference>
<comment type="caution">
    <text evidence="2">The sequence shown here is derived from an EMBL/GenBank/DDBJ whole genome shotgun (WGS) entry which is preliminary data.</text>
</comment>
<accession>A0ABD4THS3</accession>
<dbReference type="Gene3D" id="3.90.1200.10">
    <property type="match status" value="1"/>
</dbReference>
<dbReference type="PANTHER" id="PTHR41283">
    <property type="entry name" value="AMINOGLYCOSIDE PHOSPHOTRANSFERASE"/>
    <property type="match status" value="1"/>
</dbReference>
<dbReference type="EMBL" id="VOTZ01000003">
    <property type="protein sequence ID" value="MCQ1537842.1"/>
    <property type="molecule type" value="Genomic_DNA"/>
</dbReference>
<organism evidence="2 3">
    <name type="scientific">Methanocalculus taiwanensis</name>
    <dbReference type="NCBI Taxonomy" id="106207"/>
    <lineage>
        <taxon>Archaea</taxon>
        <taxon>Methanobacteriati</taxon>
        <taxon>Methanobacteriota</taxon>
        <taxon>Stenosarchaea group</taxon>
        <taxon>Methanomicrobia</taxon>
        <taxon>Methanomicrobiales</taxon>
        <taxon>Methanocalculaceae</taxon>
        <taxon>Methanocalculus</taxon>
    </lineage>
</organism>
<keyword evidence="3" id="KW-1185">Reference proteome</keyword>
<dbReference type="AlphaFoldDB" id="A0ABD4THS3"/>
<sequence>MAGYRANLNFSEDYLVTNKTMDSFEKIREMVHRLTGFVNVDRIQEGYSDEQKYVLSLQSGEKRLLRITSQADDATICRKQTEFNVIGDLRHYSDKIPKTQCFGTSKDNTLCFMVLHFIEGMNAEECLPDLSNDIQYSIGVAAGEELKRMHAMKAPAWYPGWHEVKTRKHSYYLRSLDECTTMPHGVDPDTIQAYIESGMDLMRNVESTFQHDDYHPGNIIIQNGSFAGVIDFNRYDWGDPIHDFYKVAHFSRNVSVPFSAGQIDGYFGGCIPNSFWRRYALYVAMSIVADSVWSYRYSIRTGTTDQIERSQKTIQTIWRDHDGFESDVPLWYLEFGENQRTYYRDDHPITI</sequence>
<evidence type="ECO:0000313" key="3">
    <source>
        <dbReference type="Proteomes" id="UP001524383"/>
    </source>
</evidence>
<evidence type="ECO:0000259" key="1">
    <source>
        <dbReference type="Pfam" id="PF01636"/>
    </source>
</evidence>
<name>A0ABD4THS3_9EURY</name>
<gene>
    <name evidence="2" type="ORF">FTO68_02420</name>
</gene>
<dbReference type="PANTHER" id="PTHR41283:SF1">
    <property type="entry name" value="AMINOGLYCOSIDE PHOSPHOTRANSFERASE DOMAIN-CONTAINING PROTEIN"/>
    <property type="match status" value="1"/>
</dbReference>
<dbReference type="Proteomes" id="UP001524383">
    <property type="component" value="Unassembled WGS sequence"/>
</dbReference>
<evidence type="ECO:0000313" key="2">
    <source>
        <dbReference type="EMBL" id="MCQ1537842.1"/>
    </source>
</evidence>
<dbReference type="Pfam" id="PF01636">
    <property type="entry name" value="APH"/>
    <property type="match status" value="1"/>
</dbReference>